<dbReference type="KEGG" id="ngr:NAEGRDRAFT_74391"/>
<sequence length="186" mass="21415">MICNRTLSIISTNEDSGSSCLFGVGKNYFFKLLSTPQGEAMLHQSIRKEIDKFIDPNLEVICSHPNSFLEKVLFNDILGRCLITMIQSRSTHRGECIHYLKIMNNLLEILKEPTKHFTHVDLLKGLLQLKSSTMDALRFENQSMRAQLLRYEQTLREICNISRTTDSSHMAESLDNIYQTCKKVLQ</sequence>
<accession>D2VZ77</accession>
<protein>
    <submittedName>
        <fullName evidence="1">Predicted protein</fullName>
    </submittedName>
</protein>
<reference evidence="1 2" key="1">
    <citation type="journal article" date="2010" name="Cell">
        <title>The genome of Naegleria gruberi illuminates early eukaryotic versatility.</title>
        <authorList>
            <person name="Fritz-Laylin L.K."/>
            <person name="Prochnik S.E."/>
            <person name="Ginger M.L."/>
            <person name="Dacks J.B."/>
            <person name="Carpenter M.L."/>
            <person name="Field M.C."/>
            <person name="Kuo A."/>
            <person name="Paredez A."/>
            <person name="Chapman J."/>
            <person name="Pham J."/>
            <person name="Shu S."/>
            <person name="Neupane R."/>
            <person name="Cipriano M."/>
            <person name="Mancuso J."/>
            <person name="Tu H."/>
            <person name="Salamov A."/>
            <person name="Lindquist E."/>
            <person name="Shapiro H."/>
            <person name="Lucas S."/>
            <person name="Grigoriev I.V."/>
            <person name="Cande W.Z."/>
            <person name="Fulton C."/>
            <person name="Rokhsar D.S."/>
            <person name="Dawson S.C."/>
        </authorList>
    </citation>
    <scope>NUCLEOTIDE SEQUENCE [LARGE SCALE GENOMIC DNA]</scope>
    <source>
        <strain evidence="1 2">NEG-M</strain>
    </source>
</reference>
<dbReference type="Proteomes" id="UP000006671">
    <property type="component" value="Unassembled WGS sequence"/>
</dbReference>
<evidence type="ECO:0000313" key="2">
    <source>
        <dbReference type="Proteomes" id="UP000006671"/>
    </source>
</evidence>
<name>D2VZ77_NAEGR</name>
<dbReference type="AlphaFoldDB" id="D2VZ77"/>
<dbReference type="EMBL" id="GG738913">
    <property type="protein sequence ID" value="EFC37945.1"/>
    <property type="molecule type" value="Genomic_DNA"/>
</dbReference>
<dbReference type="OrthoDB" id="10638756at2759"/>
<organism evidence="2">
    <name type="scientific">Naegleria gruberi</name>
    <name type="common">Amoeba</name>
    <dbReference type="NCBI Taxonomy" id="5762"/>
    <lineage>
        <taxon>Eukaryota</taxon>
        <taxon>Discoba</taxon>
        <taxon>Heterolobosea</taxon>
        <taxon>Tetramitia</taxon>
        <taxon>Eutetramitia</taxon>
        <taxon>Vahlkampfiidae</taxon>
        <taxon>Naegleria</taxon>
    </lineage>
</organism>
<dbReference type="GeneID" id="8863418"/>
<dbReference type="VEuPathDB" id="AmoebaDB:NAEGRDRAFT_74391"/>
<dbReference type="InParanoid" id="D2VZ77"/>
<dbReference type="RefSeq" id="XP_002670689.1">
    <property type="nucleotide sequence ID" value="XM_002670643.1"/>
</dbReference>
<keyword evidence="2" id="KW-1185">Reference proteome</keyword>
<proteinExistence type="predicted"/>
<gene>
    <name evidence="1" type="ORF">NAEGRDRAFT_74391</name>
</gene>
<evidence type="ECO:0000313" key="1">
    <source>
        <dbReference type="EMBL" id="EFC37945.1"/>
    </source>
</evidence>